<evidence type="ECO:0000313" key="1">
    <source>
        <dbReference type="EMBL" id="KAK5839444.1"/>
    </source>
</evidence>
<evidence type="ECO:0000313" key="2">
    <source>
        <dbReference type="Proteomes" id="UP001358586"/>
    </source>
</evidence>
<gene>
    <name evidence="1" type="ORF">PVK06_008233</name>
</gene>
<organism evidence="1 2">
    <name type="scientific">Gossypium arboreum</name>
    <name type="common">Tree cotton</name>
    <name type="synonym">Gossypium nanking</name>
    <dbReference type="NCBI Taxonomy" id="29729"/>
    <lineage>
        <taxon>Eukaryota</taxon>
        <taxon>Viridiplantae</taxon>
        <taxon>Streptophyta</taxon>
        <taxon>Embryophyta</taxon>
        <taxon>Tracheophyta</taxon>
        <taxon>Spermatophyta</taxon>
        <taxon>Magnoliopsida</taxon>
        <taxon>eudicotyledons</taxon>
        <taxon>Gunneridae</taxon>
        <taxon>Pentapetalae</taxon>
        <taxon>rosids</taxon>
        <taxon>malvids</taxon>
        <taxon>Malvales</taxon>
        <taxon>Malvaceae</taxon>
        <taxon>Malvoideae</taxon>
        <taxon>Gossypium</taxon>
    </lineage>
</organism>
<dbReference type="Proteomes" id="UP001358586">
    <property type="component" value="Chromosome 3"/>
</dbReference>
<sequence length="103" mass="11965">MFAPMNKFIPNLSKLEPLNETKYYRWSQRMIIFFEQLEVDYVLFNPPVAKVVAEAEDSAIVSRDLDFDATTKDKYDKNNKMDTLEKKYGADDARIRSTSLESG</sequence>
<keyword evidence="2" id="KW-1185">Reference proteome</keyword>
<comment type="caution">
    <text evidence="1">The sequence shown here is derived from an EMBL/GenBank/DDBJ whole genome shotgun (WGS) entry which is preliminary data.</text>
</comment>
<accession>A0ABR0QJN3</accession>
<protein>
    <submittedName>
        <fullName evidence="1">Uncharacterized protein</fullName>
    </submittedName>
</protein>
<proteinExistence type="predicted"/>
<reference evidence="1 2" key="1">
    <citation type="submission" date="2023-03" db="EMBL/GenBank/DDBJ databases">
        <title>WGS of Gossypium arboreum.</title>
        <authorList>
            <person name="Yu D."/>
        </authorList>
    </citation>
    <scope>NUCLEOTIDE SEQUENCE [LARGE SCALE GENOMIC DNA]</scope>
    <source>
        <tissue evidence="1">Leaf</tissue>
    </source>
</reference>
<dbReference type="EMBL" id="JARKNE010000003">
    <property type="protein sequence ID" value="KAK5839444.1"/>
    <property type="molecule type" value="Genomic_DNA"/>
</dbReference>
<name>A0ABR0QJN3_GOSAR</name>